<protein>
    <submittedName>
        <fullName evidence="1">Uncharacterized protein</fullName>
    </submittedName>
</protein>
<gene>
    <name evidence="1" type="ORF">O181_071199</name>
</gene>
<evidence type="ECO:0000313" key="1">
    <source>
        <dbReference type="EMBL" id="MBW0531484.1"/>
    </source>
</evidence>
<organism evidence="1 2">
    <name type="scientific">Austropuccinia psidii MF-1</name>
    <dbReference type="NCBI Taxonomy" id="1389203"/>
    <lineage>
        <taxon>Eukaryota</taxon>
        <taxon>Fungi</taxon>
        <taxon>Dikarya</taxon>
        <taxon>Basidiomycota</taxon>
        <taxon>Pucciniomycotina</taxon>
        <taxon>Pucciniomycetes</taxon>
        <taxon>Pucciniales</taxon>
        <taxon>Sphaerophragmiaceae</taxon>
        <taxon>Austropuccinia</taxon>
    </lineage>
</organism>
<dbReference type="Proteomes" id="UP000765509">
    <property type="component" value="Unassembled WGS sequence"/>
</dbReference>
<proteinExistence type="predicted"/>
<keyword evidence="2" id="KW-1185">Reference proteome</keyword>
<dbReference type="AlphaFoldDB" id="A0A9Q3F2R6"/>
<comment type="caution">
    <text evidence="1">The sequence shown here is derived from an EMBL/GenBank/DDBJ whole genome shotgun (WGS) entry which is preliminary data.</text>
</comment>
<name>A0A9Q3F2R6_9BASI</name>
<evidence type="ECO:0000313" key="2">
    <source>
        <dbReference type="Proteomes" id="UP000765509"/>
    </source>
</evidence>
<reference evidence="1" key="1">
    <citation type="submission" date="2021-03" db="EMBL/GenBank/DDBJ databases">
        <title>Draft genome sequence of rust myrtle Austropuccinia psidii MF-1, a brazilian biotype.</title>
        <authorList>
            <person name="Quecine M.C."/>
            <person name="Pachon D.M.R."/>
            <person name="Bonatelli M.L."/>
            <person name="Correr F.H."/>
            <person name="Franceschini L.M."/>
            <person name="Leite T.F."/>
            <person name="Margarido G.R.A."/>
            <person name="Almeida C.A."/>
            <person name="Ferrarezi J.A."/>
            <person name="Labate C.A."/>
        </authorList>
    </citation>
    <scope>NUCLEOTIDE SEQUENCE</scope>
    <source>
        <strain evidence="1">MF-1</strain>
    </source>
</reference>
<dbReference type="EMBL" id="AVOT02036870">
    <property type="protein sequence ID" value="MBW0531484.1"/>
    <property type="molecule type" value="Genomic_DNA"/>
</dbReference>
<accession>A0A9Q3F2R6</accession>
<sequence>MTIGPSLNVLSPSPSFIDRIITLLWLRSELTIGWWPRRGVDKLILEGTGLIVWNPSHRPAWGPGVHLHSDMVSSLSTTKESLPGRLGQELLWPRGQKGRTTNKHFLCACGQASQASVVAEEGMQGIPHLVHKVHKI</sequence>